<comment type="caution">
    <text evidence="2">The sequence shown here is derived from an EMBL/GenBank/DDBJ whole genome shotgun (WGS) entry which is preliminary data.</text>
</comment>
<dbReference type="Proteomes" id="UP000585437">
    <property type="component" value="Unassembled WGS sequence"/>
</dbReference>
<proteinExistence type="predicted"/>
<dbReference type="EMBL" id="JACHBU010000002">
    <property type="protein sequence ID" value="MBB6508135.1"/>
    <property type="molecule type" value="Genomic_DNA"/>
</dbReference>
<name>A0A7X0JIA1_9HYPH</name>
<evidence type="ECO:0000259" key="1">
    <source>
        <dbReference type="PROSITE" id="PS51340"/>
    </source>
</evidence>
<dbReference type="SUPFAM" id="SSF50800">
    <property type="entry name" value="PK beta-barrel domain-like"/>
    <property type="match status" value="1"/>
</dbReference>
<accession>A0A7X0JIA1</accession>
<evidence type="ECO:0000313" key="2">
    <source>
        <dbReference type="EMBL" id="MBB6508135.1"/>
    </source>
</evidence>
<keyword evidence="3" id="KW-1185">Reference proteome</keyword>
<dbReference type="RefSeq" id="WP_184654273.1">
    <property type="nucleotide sequence ID" value="NZ_JACHBU010000002.1"/>
</dbReference>
<dbReference type="PANTHER" id="PTHR30212:SF2">
    <property type="entry name" value="PROTEIN YIIM"/>
    <property type="match status" value="1"/>
</dbReference>
<dbReference type="PANTHER" id="PTHR30212">
    <property type="entry name" value="PROTEIN YIIM"/>
    <property type="match status" value="1"/>
</dbReference>
<dbReference type="PROSITE" id="PS51340">
    <property type="entry name" value="MOSC"/>
    <property type="match status" value="1"/>
</dbReference>
<dbReference type="InterPro" id="IPR052353">
    <property type="entry name" value="Benzoxazolinone_Detox_Enz"/>
</dbReference>
<dbReference type="GO" id="GO:0030151">
    <property type="term" value="F:molybdenum ion binding"/>
    <property type="evidence" value="ECO:0007669"/>
    <property type="project" value="InterPro"/>
</dbReference>
<dbReference type="GO" id="GO:0030170">
    <property type="term" value="F:pyridoxal phosphate binding"/>
    <property type="evidence" value="ECO:0007669"/>
    <property type="project" value="InterPro"/>
</dbReference>
<feature type="domain" description="MOSC" evidence="1">
    <location>
        <begin position="26"/>
        <end position="161"/>
    </location>
</feature>
<gene>
    <name evidence="2" type="ORF">F4695_001467</name>
</gene>
<dbReference type="AlphaFoldDB" id="A0A7X0JIA1"/>
<dbReference type="Pfam" id="PF03473">
    <property type="entry name" value="MOSC"/>
    <property type="match status" value="1"/>
</dbReference>
<dbReference type="InterPro" id="IPR011037">
    <property type="entry name" value="Pyrv_Knase-like_insert_dom_sf"/>
</dbReference>
<evidence type="ECO:0000313" key="3">
    <source>
        <dbReference type="Proteomes" id="UP000585437"/>
    </source>
</evidence>
<reference evidence="2 3" key="1">
    <citation type="submission" date="2020-08" db="EMBL/GenBank/DDBJ databases">
        <title>The Agave Microbiome: Exploring the role of microbial communities in plant adaptations to desert environments.</title>
        <authorList>
            <person name="Partida-Martinez L.P."/>
        </authorList>
    </citation>
    <scope>NUCLEOTIDE SEQUENCE [LARGE SCALE GENOMIC DNA]</scope>
    <source>
        <strain evidence="2 3">AS3.12</strain>
    </source>
</reference>
<dbReference type="InterPro" id="IPR005302">
    <property type="entry name" value="MoCF_Sase_C"/>
</dbReference>
<protein>
    <submittedName>
        <fullName evidence="2">MOSC domain-containing protein YiiM</fullName>
    </submittedName>
</protein>
<organism evidence="2 3">
    <name type="scientific">Rhizobium soli</name>
    <dbReference type="NCBI Taxonomy" id="424798"/>
    <lineage>
        <taxon>Bacteria</taxon>
        <taxon>Pseudomonadati</taxon>
        <taxon>Pseudomonadota</taxon>
        <taxon>Alphaproteobacteria</taxon>
        <taxon>Hyphomicrobiales</taxon>
        <taxon>Rhizobiaceae</taxon>
        <taxon>Rhizobium/Agrobacterium group</taxon>
        <taxon>Rhizobium</taxon>
    </lineage>
</organism>
<dbReference type="Gene3D" id="2.40.33.20">
    <property type="entry name" value="PK beta-barrel domain-like"/>
    <property type="match status" value="1"/>
</dbReference>
<dbReference type="GO" id="GO:0003824">
    <property type="term" value="F:catalytic activity"/>
    <property type="evidence" value="ECO:0007669"/>
    <property type="project" value="InterPro"/>
</dbReference>
<sequence>MKLLSLCLGHPEKLPGKSYKTGINKMPMKNPVMINTEGLVGDAVCNTKYHGGPEQAILLEGSLTMDWWRSELGRDLPDGTFGENLVIEGLDNRDVSAGDCFRIGTELVLQATSARTPCATLAAKMGDPTFVKAYRTAARPGIYCRVLTPGFASAGNAVEFSVYEGTRVSIPELLAKFGKRLGDDDRQRFLSAPIHADMRDAIEAGKPAKF</sequence>